<dbReference type="PANTHER" id="PTHR12802:SF146">
    <property type="entry name" value="PROTEIN REVEILLE 3"/>
    <property type="match status" value="1"/>
</dbReference>
<dbReference type="InterPro" id="IPR006447">
    <property type="entry name" value="Myb_dom_plants"/>
</dbReference>
<name>A0A0E0KYU8_ORYPU</name>
<feature type="region of interest" description="Disordered" evidence="5">
    <location>
        <begin position="1"/>
        <end position="20"/>
    </location>
</feature>
<feature type="domain" description="HTH myb-type" evidence="7">
    <location>
        <begin position="20"/>
        <end position="74"/>
    </location>
</feature>
<keyword evidence="3" id="KW-0804">Transcription</keyword>
<dbReference type="GO" id="GO:0003677">
    <property type="term" value="F:DNA binding"/>
    <property type="evidence" value="ECO:0007669"/>
    <property type="project" value="UniProtKB-KW"/>
</dbReference>
<keyword evidence="9" id="KW-1185">Reference proteome</keyword>
<dbReference type="Pfam" id="PF24904">
    <property type="entry name" value="RVE6"/>
    <property type="match status" value="1"/>
</dbReference>
<dbReference type="EnsemblPlants" id="OPUNC05G04000.1">
    <property type="protein sequence ID" value="OPUNC05G04000.1"/>
    <property type="gene ID" value="OPUNC05G04000"/>
</dbReference>
<keyword evidence="4" id="KW-0539">Nucleus</keyword>
<dbReference type="OMA" id="MAGFRME"/>
<dbReference type="SUPFAM" id="SSF46689">
    <property type="entry name" value="Homeodomain-like"/>
    <property type="match status" value="1"/>
</dbReference>
<dbReference type="STRING" id="4537.A0A0E0KYU8"/>
<dbReference type="HOGENOM" id="CLU_052430_3_0_1"/>
<dbReference type="Proteomes" id="UP000026962">
    <property type="component" value="Chromosome 5"/>
</dbReference>
<keyword evidence="2" id="KW-0238">DNA-binding</keyword>
<reference evidence="8" key="2">
    <citation type="submission" date="2018-05" db="EMBL/GenBank/DDBJ databases">
        <title>OpunRS2 (Oryza punctata Reference Sequence Version 2).</title>
        <authorList>
            <person name="Zhang J."/>
            <person name="Kudrna D."/>
            <person name="Lee S."/>
            <person name="Talag J."/>
            <person name="Welchert J."/>
            <person name="Wing R.A."/>
        </authorList>
    </citation>
    <scope>NUCLEOTIDE SEQUENCE [LARGE SCALE GENOMIC DNA]</scope>
</reference>
<dbReference type="NCBIfam" id="TIGR01557">
    <property type="entry name" value="myb_SHAQKYF"/>
    <property type="match status" value="1"/>
</dbReference>
<evidence type="ECO:0000256" key="3">
    <source>
        <dbReference type="ARBA" id="ARBA00023163"/>
    </source>
</evidence>
<dbReference type="Gene3D" id="1.10.10.60">
    <property type="entry name" value="Homeodomain-like"/>
    <property type="match status" value="1"/>
</dbReference>
<evidence type="ECO:0000256" key="1">
    <source>
        <dbReference type="ARBA" id="ARBA00023015"/>
    </source>
</evidence>
<evidence type="ECO:0000256" key="4">
    <source>
        <dbReference type="ARBA" id="ARBA00023242"/>
    </source>
</evidence>
<dbReference type="InterPro" id="IPR009057">
    <property type="entry name" value="Homeodomain-like_sf"/>
</dbReference>
<evidence type="ECO:0000256" key="6">
    <source>
        <dbReference type="SAM" id="Phobius"/>
    </source>
</evidence>
<sequence>MTTTMAPMAGTKKKARKPYTITRPRERWSGEEHDRFLHALMLFGRDWKRIQGFVATKTAIQIRSHAQKHFLKARKFGLAGGLPPPLHPRRAALLRANAAAADMMPPLWLPSAGSGSIGCSPPPSGVQQSMSHWPAACYSPEDSFRPLIHSYDDDCSFIGTPNCIGSGGESWIGDAAFFSRDETILLPISPDDLGFAQVYKFVGDMFGSGERRPVEAHLRRLQGMDPAISETIHHRLPLLPMFCRFGRDWKRIQRFVATKTAIQVAIDSSPSARSMAGFRMEDRLGFFTFAFQVLIDLPWFIIQILSHAQKHFLKARNGLGKSWLGDAAFFLQDETILLPISPDDLGFAMVYKFVGDVLGSGERRPVEAHLRRLQGMDPAISETILLVLKNLEANLVA</sequence>
<keyword evidence="6" id="KW-1133">Transmembrane helix</keyword>
<dbReference type="InterPro" id="IPR001005">
    <property type="entry name" value="SANT/Myb"/>
</dbReference>
<organism evidence="8">
    <name type="scientific">Oryza punctata</name>
    <name type="common">Red rice</name>
    <dbReference type="NCBI Taxonomy" id="4537"/>
    <lineage>
        <taxon>Eukaryota</taxon>
        <taxon>Viridiplantae</taxon>
        <taxon>Streptophyta</taxon>
        <taxon>Embryophyta</taxon>
        <taxon>Tracheophyta</taxon>
        <taxon>Spermatophyta</taxon>
        <taxon>Magnoliopsida</taxon>
        <taxon>Liliopsida</taxon>
        <taxon>Poales</taxon>
        <taxon>Poaceae</taxon>
        <taxon>BOP clade</taxon>
        <taxon>Oryzoideae</taxon>
        <taxon>Oryzeae</taxon>
        <taxon>Oryzinae</taxon>
        <taxon>Oryza</taxon>
    </lineage>
</organism>
<evidence type="ECO:0000256" key="5">
    <source>
        <dbReference type="SAM" id="MobiDB-lite"/>
    </source>
</evidence>
<dbReference type="PANTHER" id="PTHR12802">
    <property type="entry name" value="SWI/SNF COMPLEX-RELATED"/>
    <property type="match status" value="1"/>
</dbReference>
<accession>A0A0E0KYU8</accession>
<reference evidence="8" key="1">
    <citation type="submission" date="2015-04" db="UniProtKB">
        <authorList>
            <consortium name="EnsemblPlants"/>
        </authorList>
    </citation>
    <scope>IDENTIFICATION</scope>
</reference>
<dbReference type="CDD" id="cd00167">
    <property type="entry name" value="SANT"/>
    <property type="match status" value="1"/>
</dbReference>
<dbReference type="InterPro" id="IPR017930">
    <property type="entry name" value="Myb_dom"/>
</dbReference>
<evidence type="ECO:0000259" key="7">
    <source>
        <dbReference type="PROSITE" id="PS51294"/>
    </source>
</evidence>
<keyword evidence="6" id="KW-0812">Transmembrane</keyword>
<dbReference type="eggNOG" id="KOG0724">
    <property type="taxonomic scope" value="Eukaryota"/>
</dbReference>
<evidence type="ECO:0000313" key="8">
    <source>
        <dbReference type="EnsemblPlants" id="OPUNC05G04000.1"/>
    </source>
</evidence>
<dbReference type="Pfam" id="PF00249">
    <property type="entry name" value="Myb_DNA-binding"/>
    <property type="match status" value="1"/>
</dbReference>
<keyword evidence="6" id="KW-0472">Membrane</keyword>
<dbReference type="SMART" id="SM00717">
    <property type="entry name" value="SANT"/>
    <property type="match status" value="1"/>
</dbReference>
<evidence type="ECO:0000256" key="2">
    <source>
        <dbReference type="ARBA" id="ARBA00023125"/>
    </source>
</evidence>
<proteinExistence type="predicted"/>
<dbReference type="Gramene" id="OPUNC05G04000.1">
    <property type="protein sequence ID" value="OPUNC05G04000.1"/>
    <property type="gene ID" value="OPUNC05G04000"/>
</dbReference>
<protein>
    <recommendedName>
        <fullName evidence="7">HTH myb-type domain-containing protein</fullName>
    </recommendedName>
</protein>
<dbReference type="PROSITE" id="PS51294">
    <property type="entry name" value="HTH_MYB"/>
    <property type="match status" value="1"/>
</dbReference>
<keyword evidence="1" id="KW-0805">Transcription regulation</keyword>
<evidence type="ECO:0000313" key="9">
    <source>
        <dbReference type="Proteomes" id="UP000026962"/>
    </source>
</evidence>
<feature type="transmembrane region" description="Helical" evidence="6">
    <location>
        <begin position="284"/>
        <end position="306"/>
    </location>
</feature>
<dbReference type="AlphaFoldDB" id="A0A0E0KYU8"/>